<organism evidence="2 3">
    <name type="scientific">Synaphobranchus kaupii</name>
    <name type="common">Kaup's arrowtooth eel</name>
    <dbReference type="NCBI Taxonomy" id="118154"/>
    <lineage>
        <taxon>Eukaryota</taxon>
        <taxon>Metazoa</taxon>
        <taxon>Chordata</taxon>
        <taxon>Craniata</taxon>
        <taxon>Vertebrata</taxon>
        <taxon>Euteleostomi</taxon>
        <taxon>Actinopterygii</taxon>
        <taxon>Neopterygii</taxon>
        <taxon>Teleostei</taxon>
        <taxon>Anguilliformes</taxon>
        <taxon>Synaphobranchidae</taxon>
        <taxon>Synaphobranchus</taxon>
    </lineage>
</organism>
<dbReference type="AlphaFoldDB" id="A0A9Q1FJA9"/>
<dbReference type="OrthoDB" id="416454at2759"/>
<reference evidence="2" key="1">
    <citation type="journal article" date="2023" name="Science">
        <title>Genome structures resolve the early diversification of teleost fishes.</title>
        <authorList>
            <person name="Parey E."/>
            <person name="Louis A."/>
            <person name="Montfort J."/>
            <person name="Bouchez O."/>
            <person name="Roques C."/>
            <person name="Iampietro C."/>
            <person name="Lluch J."/>
            <person name="Castinel A."/>
            <person name="Donnadieu C."/>
            <person name="Desvignes T."/>
            <person name="Floi Bucao C."/>
            <person name="Jouanno E."/>
            <person name="Wen M."/>
            <person name="Mejri S."/>
            <person name="Dirks R."/>
            <person name="Jansen H."/>
            <person name="Henkel C."/>
            <person name="Chen W.J."/>
            <person name="Zahm M."/>
            <person name="Cabau C."/>
            <person name="Klopp C."/>
            <person name="Thompson A.W."/>
            <person name="Robinson-Rechavi M."/>
            <person name="Braasch I."/>
            <person name="Lecointre G."/>
            <person name="Bobe J."/>
            <person name="Postlethwait J.H."/>
            <person name="Berthelot C."/>
            <person name="Roest Crollius H."/>
            <person name="Guiguen Y."/>
        </authorList>
    </citation>
    <scope>NUCLEOTIDE SEQUENCE</scope>
    <source>
        <strain evidence="2">WJC10195</strain>
    </source>
</reference>
<accession>A0A9Q1FJA9</accession>
<evidence type="ECO:0000313" key="3">
    <source>
        <dbReference type="Proteomes" id="UP001152622"/>
    </source>
</evidence>
<proteinExistence type="predicted"/>
<dbReference type="PANTHER" id="PTHR33332">
    <property type="entry name" value="REVERSE TRANSCRIPTASE DOMAIN-CONTAINING PROTEIN"/>
    <property type="match status" value="1"/>
</dbReference>
<comment type="caution">
    <text evidence="2">The sequence shown here is derived from an EMBL/GenBank/DDBJ whole genome shotgun (WGS) entry which is preliminary data.</text>
</comment>
<gene>
    <name evidence="2" type="ORF">SKAU_G00164330</name>
</gene>
<dbReference type="InterPro" id="IPR000477">
    <property type="entry name" value="RT_dom"/>
</dbReference>
<keyword evidence="3" id="KW-1185">Reference proteome</keyword>
<name>A0A9Q1FJA9_SYNKA</name>
<dbReference type="Pfam" id="PF00078">
    <property type="entry name" value="RVT_1"/>
    <property type="match status" value="1"/>
</dbReference>
<dbReference type="EMBL" id="JAINUF010000005">
    <property type="protein sequence ID" value="KAJ8359908.1"/>
    <property type="molecule type" value="Genomic_DNA"/>
</dbReference>
<sequence>MEAVVRKQLQQQLLSNNLISNRQFGFRPGHNTADLLNILSQKRNNTLDQSYEGSVLGPLLFLVFIDDLVEVCQNVLFLYADDSTLFAPIRTSDDTDAVAASLNRDLSSMKVWADKWKVTFEPNKCLHLNLTSTLETENCQQ</sequence>
<protein>
    <recommendedName>
        <fullName evidence="1">Reverse transcriptase domain-containing protein</fullName>
    </recommendedName>
</protein>
<evidence type="ECO:0000313" key="2">
    <source>
        <dbReference type="EMBL" id="KAJ8359908.1"/>
    </source>
</evidence>
<dbReference type="Proteomes" id="UP001152622">
    <property type="component" value="Chromosome 5"/>
</dbReference>
<evidence type="ECO:0000259" key="1">
    <source>
        <dbReference type="Pfam" id="PF00078"/>
    </source>
</evidence>
<feature type="domain" description="Reverse transcriptase" evidence="1">
    <location>
        <begin position="53"/>
        <end position="128"/>
    </location>
</feature>